<name>A0A9W7FBF7_9STRA</name>
<evidence type="ECO:0000256" key="1">
    <source>
        <dbReference type="SAM" id="MobiDB-lite"/>
    </source>
</evidence>
<feature type="compositionally biased region" description="Polar residues" evidence="1">
    <location>
        <begin position="115"/>
        <end position="137"/>
    </location>
</feature>
<feature type="compositionally biased region" description="Acidic residues" evidence="1">
    <location>
        <begin position="11"/>
        <end position="20"/>
    </location>
</feature>
<sequence>MKKVVWGGGNAEDEEGEEDRDGFPNSGIDNMFSDDDENDSEGKGGEIDDKTLAASLGVRVGGEGGSGDRGLRGVRHGGPRMGNDKVGVGGRLPRRVPLIGVKKKKGKSHKALTSPAFSTPRNQYTWGRSSLTTRSTQ</sequence>
<evidence type="ECO:0000313" key="3">
    <source>
        <dbReference type="Proteomes" id="UP001165082"/>
    </source>
</evidence>
<keyword evidence="3" id="KW-1185">Reference proteome</keyword>
<protein>
    <submittedName>
        <fullName evidence="2">Uncharacterized protein</fullName>
    </submittedName>
</protein>
<proteinExistence type="predicted"/>
<dbReference type="AlphaFoldDB" id="A0A9W7FBF7"/>
<feature type="compositionally biased region" description="Basic and acidic residues" evidence="1">
    <location>
        <begin position="40"/>
        <end position="51"/>
    </location>
</feature>
<feature type="compositionally biased region" description="Basic residues" evidence="1">
    <location>
        <begin position="101"/>
        <end position="110"/>
    </location>
</feature>
<accession>A0A9W7FBF7</accession>
<evidence type="ECO:0000313" key="2">
    <source>
        <dbReference type="EMBL" id="GMI09068.1"/>
    </source>
</evidence>
<dbReference type="Proteomes" id="UP001165082">
    <property type="component" value="Unassembled WGS sequence"/>
</dbReference>
<organism evidence="2 3">
    <name type="scientific">Triparma retinervis</name>
    <dbReference type="NCBI Taxonomy" id="2557542"/>
    <lineage>
        <taxon>Eukaryota</taxon>
        <taxon>Sar</taxon>
        <taxon>Stramenopiles</taxon>
        <taxon>Ochrophyta</taxon>
        <taxon>Bolidophyceae</taxon>
        <taxon>Parmales</taxon>
        <taxon>Triparmaceae</taxon>
        <taxon>Triparma</taxon>
    </lineage>
</organism>
<reference evidence="2" key="1">
    <citation type="submission" date="2022-07" db="EMBL/GenBank/DDBJ databases">
        <title>Genome analysis of Parmales, a sister group of diatoms, reveals the evolutionary specialization of diatoms from phago-mixotrophs to photoautotrophs.</title>
        <authorList>
            <person name="Ban H."/>
            <person name="Sato S."/>
            <person name="Yoshikawa S."/>
            <person name="Kazumasa Y."/>
            <person name="Nakamura Y."/>
            <person name="Ichinomiya M."/>
            <person name="Saitoh K."/>
            <person name="Sato N."/>
            <person name="Blanc-Mathieu R."/>
            <person name="Endo H."/>
            <person name="Kuwata A."/>
            <person name="Ogata H."/>
        </authorList>
    </citation>
    <scope>NUCLEOTIDE SEQUENCE</scope>
</reference>
<dbReference type="EMBL" id="BRXZ01000295">
    <property type="protein sequence ID" value="GMI09068.1"/>
    <property type="molecule type" value="Genomic_DNA"/>
</dbReference>
<feature type="region of interest" description="Disordered" evidence="1">
    <location>
        <begin position="1"/>
        <end position="137"/>
    </location>
</feature>
<gene>
    <name evidence="2" type="ORF">TrRE_jg4364</name>
</gene>
<feature type="compositionally biased region" description="Gly residues" evidence="1">
    <location>
        <begin position="59"/>
        <end position="68"/>
    </location>
</feature>
<comment type="caution">
    <text evidence="2">The sequence shown here is derived from an EMBL/GenBank/DDBJ whole genome shotgun (WGS) entry which is preliminary data.</text>
</comment>
<feature type="compositionally biased region" description="Gly residues" evidence="1">
    <location>
        <begin position="1"/>
        <end position="10"/>
    </location>
</feature>